<feature type="repeat" description="ANK" evidence="3">
    <location>
        <begin position="78"/>
        <end position="114"/>
    </location>
</feature>
<dbReference type="EMBL" id="JACETU010000002">
    <property type="protein sequence ID" value="KAF7436080.1"/>
    <property type="molecule type" value="Genomic_DNA"/>
</dbReference>
<dbReference type="GO" id="GO:0071356">
    <property type="term" value="P:cellular response to tumor necrosis factor"/>
    <property type="evidence" value="ECO:0007669"/>
    <property type="project" value="TreeGrafter"/>
</dbReference>
<dbReference type="GO" id="GO:0004190">
    <property type="term" value="F:aspartic-type endopeptidase activity"/>
    <property type="evidence" value="ECO:0007669"/>
    <property type="project" value="InterPro"/>
</dbReference>
<keyword evidence="1" id="KW-0677">Repeat</keyword>
<dbReference type="InterPro" id="IPR002110">
    <property type="entry name" value="Ankyrin_rpt"/>
</dbReference>
<dbReference type="PROSITE" id="PS50088">
    <property type="entry name" value="ANK_REPEAT"/>
    <property type="match status" value="1"/>
</dbReference>
<dbReference type="SMART" id="SM00248">
    <property type="entry name" value="ANK"/>
    <property type="match status" value="3"/>
</dbReference>
<feature type="region of interest" description="Disordered" evidence="4">
    <location>
        <begin position="143"/>
        <end position="168"/>
    </location>
</feature>
<feature type="compositionally biased region" description="Gly residues" evidence="4">
    <location>
        <begin position="159"/>
        <end position="168"/>
    </location>
</feature>
<evidence type="ECO:0000256" key="3">
    <source>
        <dbReference type="PROSITE-ProRule" id="PRU00023"/>
    </source>
</evidence>
<dbReference type="SUPFAM" id="SSF48403">
    <property type="entry name" value="Ankyrin repeat"/>
    <property type="match status" value="1"/>
</dbReference>
<dbReference type="GeneID" id="59372724"/>
<dbReference type="Proteomes" id="UP000623687">
    <property type="component" value="Unassembled WGS sequence"/>
</dbReference>
<evidence type="ECO:0000259" key="5">
    <source>
        <dbReference type="PROSITE" id="PS50175"/>
    </source>
</evidence>
<dbReference type="PROSITE" id="PS50175">
    <property type="entry name" value="ASP_PROT_RETROV"/>
    <property type="match status" value="1"/>
</dbReference>
<dbReference type="Gene3D" id="1.25.40.20">
    <property type="entry name" value="Ankyrin repeat-containing domain"/>
    <property type="match status" value="1"/>
</dbReference>
<dbReference type="RefSeq" id="XP_036633979.1">
    <property type="nucleotide sequence ID" value="XM_036772506.1"/>
</dbReference>
<dbReference type="PANTHER" id="PTHR46680">
    <property type="entry name" value="NF-KAPPA-B INHIBITOR ALPHA"/>
    <property type="match status" value="1"/>
</dbReference>
<evidence type="ECO:0000256" key="2">
    <source>
        <dbReference type="ARBA" id="ARBA00023043"/>
    </source>
</evidence>
<dbReference type="GO" id="GO:0006508">
    <property type="term" value="P:proteolysis"/>
    <property type="evidence" value="ECO:0007669"/>
    <property type="project" value="InterPro"/>
</dbReference>
<dbReference type="PROSITE" id="PS50297">
    <property type="entry name" value="ANK_REP_REGION"/>
    <property type="match status" value="1"/>
</dbReference>
<gene>
    <name evidence="6" type="ORF">PC9H_002906</name>
</gene>
<dbReference type="Pfam" id="PF12796">
    <property type="entry name" value="Ank_2"/>
    <property type="match status" value="1"/>
</dbReference>
<dbReference type="AlphaFoldDB" id="A0A8H7A4T6"/>
<keyword evidence="2 3" id="KW-0040">ANK repeat</keyword>
<keyword evidence="7" id="KW-1185">Reference proteome</keyword>
<dbReference type="GO" id="GO:0051059">
    <property type="term" value="F:NF-kappaB binding"/>
    <property type="evidence" value="ECO:0007669"/>
    <property type="project" value="TreeGrafter"/>
</dbReference>
<evidence type="ECO:0000256" key="4">
    <source>
        <dbReference type="SAM" id="MobiDB-lite"/>
    </source>
</evidence>
<evidence type="ECO:0000313" key="7">
    <source>
        <dbReference type="Proteomes" id="UP000623687"/>
    </source>
</evidence>
<sequence>MTSQGASNNERLIAAARSDNEDLLVEIFENGDFDINYQDGLGNTALHYAFVASYGSTTVLEHILSHDDCDVDPINRLEGATPLHLAVKLEDHDLRNEVVESLLDAGADVTIKDKNGETVSDLLSPTSEADADVRALIRKSQVSAAVSADDVASDSEGEPGSGSGSDEE</sequence>
<dbReference type="OrthoDB" id="9995210at2759"/>
<dbReference type="InterPro" id="IPR051070">
    <property type="entry name" value="NF-kappa-B_inhibitor"/>
</dbReference>
<dbReference type="PRINTS" id="PR01415">
    <property type="entry name" value="ANKYRIN"/>
</dbReference>
<evidence type="ECO:0000256" key="1">
    <source>
        <dbReference type="ARBA" id="ARBA00022737"/>
    </source>
</evidence>
<dbReference type="PANTHER" id="PTHR46680:SF3">
    <property type="entry name" value="NF-KAPPA-B INHIBITOR CACTUS"/>
    <property type="match status" value="1"/>
</dbReference>
<reference evidence="6" key="1">
    <citation type="submission" date="2019-07" db="EMBL/GenBank/DDBJ databases">
        <authorList>
            <person name="Palmer J.M."/>
        </authorList>
    </citation>
    <scope>NUCLEOTIDE SEQUENCE</scope>
    <source>
        <strain evidence="6">PC9</strain>
    </source>
</reference>
<proteinExistence type="predicted"/>
<dbReference type="InterPro" id="IPR001995">
    <property type="entry name" value="Peptidase_A2_cat"/>
</dbReference>
<accession>A0A8H7A4T6</accession>
<protein>
    <recommendedName>
        <fullName evidence="5">Peptidase A2 domain-containing protein</fullName>
    </recommendedName>
</protein>
<dbReference type="GO" id="GO:0005829">
    <property type="term" value="C:cytosol"/>
    <property type="evidence" value="ECO:0007669"/>
    <property type="project" value="TreeGrafter"/>
</dbReference>
<evidence type="ECO:0000313" key="6">
    <source>
        <dbReference type="EMBL" id="KAF7436080.1"/>
    </source>
</evidence>
<comment type="caution">
    <text evidence="6">The sequence shown here is derived from an EMBL/GenBank/DDBJ whole genome shotgun (WGS) entry which is preliminary data.</text>
</comment>
<dbReference type="InterPro" id="IPR036770">
    <property type="entry name" value="Ankyrin_rpt-contain_sf"/>
</dbReference>
<feature type="domain" description="Peptidase A2" evidence="5">
    <location>
        <begin position="99"/>
        <end position="111"/>
    </location>
</feature>
<name>A0A8H7A4T6_PLEOS</name>
<dbReference type="VEuPathDB" id="FungiDB:PC9H_002906"/>
<organism evidence="6 7">
    <name type="scientific">Pleurotus ostreatus</name>
    <name type="common">Oyster mushroom</name>
    <name type="synonym">White-rot fungus</name>
    <dbReference type="NCBI Taxonomy" id="5322"/>
    <lineage>
        <taxon>Eukaryota</taxon>
        <taxon>Fungi</taxon>
        <taxon>Dikarya</taxon>
        <taxon>Basidiomycota</taxon>
        <taxon>Agaricomycotina</taxon>
        <taxon>Agaricomycetes</taxon>
        <taxon>Agaricomycetidae</taxon>
        <taxon>Agaricales</taxon>
        <taxon>Pleurotineae</taxon>
        <taxon>Pleurotaceae</taxon>
        <taxon>Pleurotus</taxon>
    </lineage>
</organism>